<proteinExistence type="predicted"/>
<gene>
    <name evidence="1" type="ORF">B296_00005168</name>
</gene>
<sequence length="137" mass="15303">MRLSGDKRRWVCLLPRPFGVHREVTDTSKTQRPMHKRCDYRCRRKHQRRSVSCRVKTLVWSPRGILAIGETATVADTADASPLPGSRVTGAIESFCCLPSHFKSSLAGVAMNECNAQASHVYACVRCELESGKEVEI</sequence>
<organism evidence="1 2">
    <name type="scientific">Ensete ventricosum</name>
    <name type="common">Abyssinian banana</name>
    <name type="synonym">Musa ensete</name>
    <dbReference type="NCBI Taxonomy" id="4639"/>
    <lineage>
        <taxon>Eukaryota</taxon>
        <taxon>Viridiplantae</taxon>
        <taxon>Streptophyta</taxon>
        <taxon>Embryophyta</taxon>
        <taxon>Tracheophyta</taxon>
        <taxon>Spermatophyta</taxon>
        <taxon>Magnoliopsida</taxon>
        <taxon>Liliopsida</taxon>
        <taxon>Zingiberales</taxon>
        <taxon>Musaceae</taxon>
        <taxon>Ensete</taxon>
    </lineage>
</organism>
<evidence type="ECO:0000313" key="1">
    <source>
        <dbReference type="EMBL" id="RRT81721.1"/>
    </source>
</evidence>
<reference evidence="1 2" key="1">
    <citation type="journal article" date="2014" name="Agronomy (Basel)">
        <title>A Draft Genome Sequence for Ensete ventricosum, the Drought-Tolerant Tree Against Hunger.</title>
        <authorList>
            <person name="Harrison J."/>
            <person name="Moore K.A."/>
            <person name="Paszkiewicz K."/>
            <person name="Jones T."/>
            <person name="Grant M."/>
            <person name="Ambacheew D."/>
            <person name="Muzemil S."/>
            <person name="Studholme D.J."/>
        </authorList>
    </citation>
    <scope>NUCLEOTIDE SEQUENCE [LARGE SCALE GENOMIC DNA]</scope>
</reference>
<dbReference type="AlphaFoldDB" id="A0A427AZN8"/>
<dbReference type="EMBL" id="AMZH03000842">
    <property type="protein sequence ID" value="RRT81721.1"/>
    <property type="molecule type" value="Genomic_DNA"/>
</dbReference>
<evidence type="ECO:0000313" key="2">
    <source>
        <dbReference type="Proteomes" id="UP000287651"/>
    </source>
</evidence>
<protein>
    <submittedName>
        <fullName evidence="1">Uncharacterized protein</fullName>
    </submittedName>
</protein>
<dbReference type="Proteomes" id="UP000287651">
    <property type="component" value="Unassembled WGS sequence"/>
</dbReference>
<comment type="caution">
    <text evidence="1">The sequence shown here is derived from an EMBL/GenBank/DDBJ whole genome shotgun (WGS) entry which is preliminary data.</text>
</comment>
<name>A0A427AZN8_ENSVE</name>
<accession>A0A427AZN8</accession>